<proteinExistence type="predicted"/>
<dbReference type="Gramene" id="KCW80491">
    <property type="protein sequence ID" value="KCW80491"/>
    <property type="gene ID" value="EUGRSUZ_C01833"/>
</dbReference>
<dbReference type="InParanoid" id="A0A059CQQ1"/>
<dbReference type="AlphaFoldDB" id="A0A059CQQ1"/>
<sequence length="84" mass="9665">MFERKSEIEKFNERNNFGLWSIKMWALLTTQGLAKALDNEDELLTIMKAAKRIDIMERANNTILLNLSNEILIEVANEKNVAAL</sequence>
<protein>
    <submittedName>
        <fullName evidence="1">Uncharacterized protein</fullName>
    </submittedName>
</protein>
<evidence type="ECO:0000313" key="1">
    <source>
        <dbReference type="EMBL" id="KCW80491.1"/>
    </source>
</evidence>
<organism evidence="1">
    <name type="scientific">Eucalyptus grandis</name>
    <name type="common">Flooded gum</name>
    <dbReference type="NCBI Taxonomy" id="71139"/>
    <lineage>
        <taxon>Eukaryota</taxon>
        <taxon>Viridiplantae</taxon>
        <taxon>Streptophyta</taxon>
        <taxon>Embryophyta</taxon>
        <taxon>Tracheophyta</taxon>
        <taxon>Spermatophyta</taxon>
        <taxon>Magnoliopsida</taxon>
        <taxon>eudicotyledons</taxon>
        <taxon>Gunneridae</taxon>
        <taxon>Pentapetalae</taxon>
        <taxon>rosids</taxon>
        <taxon>malvids</taxon>
        <taxon>Myrtales</taxon>
        <taxon>Myrtaceae</taxon>
        <taxon>Myrtoideae</taxon>
        <taxon>Eucalypteae</taxon>
        <taxon>Eucalyptus</taxon>
    </lineage>
</organism>
<reference evidence="1" key="1">
    <citation type="submission" date="2013-07" db="EMBL/GenBank/DDBJ databases">
        <title>The genome of Eucalyptus grandis.</title>
        <authorList>
            <person name="Schmutz J."/>
            <person name="Hayes R."/>
            <person name="Myburg A."/>
            <person name="Tuskan G."/>
            <person name="Grattapaglia D."/>
            <person name="Rokhsar D.S."/>
        </authorList>
    </citation>
    <scope>NUCLEOTIDE SEQUENCE</scope>
    <source>
        <tissue evidence="1">Leaf extractions</tissue>
    </source>
</reference>
<gene>
    <name evidence="1" type="ORF">EUGRSUZ_C01833</name>
</gene>
<name>A0A059CQQ1_EUCGR</name>
<accession>A0A059CQQ1</accession>
<dbReference type="OMA" id="TFAHNEV"/>
<dbReference type="EMBL" id="KK198755">
    <property type="protein sequence ID" value="KCW80491.1"/>
    <property type="molecule type" value="Genomic_DNA"/>
</dbReference>